<dbReference type="EMBL" id="JADHEC010000010">
    <property type="protein sequence ID" value="MBF2708185.1"/>
    <property type="molecule type" value="Genomic_DNA"/>
</dbReference>
<feature type="domain" description="Polysaccharide pyruvyl transferase" evidence="1">
    <location>
        <begin position="18"/>
        <end position="223"/>
    </location>
</feature>
<proteinExistence type="predicted"/>
<dbReference type="AlphaFoldDB" id="A0A930U9X6"/>
<evidence type="ECO:0000313" key="2">
    <source>
        <dbReference type="EMBL" id="MBF2708185.1"/>
    </source>
</evidence>
<accession>A0A930U9X6</accession>
<evidence type="ECO:0000259" key="1">
    <source>
        <dbReference type="Pfam" id="PF04230"/>
    </source>
</evidence>
<sequence>MSKKLNVYYWKLKTNHGNFGDELNHYIISHLSGCKINQIIIPLSGFNYIVTSLRSIYHREIPIKKIPLIIKQFFINDFIVGIGSIIRIPDSHRCKVWGSGIISKNEVIHPAIFCAVRGKYTQNRLRELNLSVPEAIGDPALLLPLIYKSKVSKKFKLGVIPHFLHFEDFKKMFKDDDVIVIDLTEPIEIVIDQINSCEYTIATSLHGLIVSHIYNIKSIWYEYCEMPLSDDDVKFLDYFSSVNIPEYKPFNIALLKDMKTIDIVNLIINSEDINKINIDIRILQKQLIDIAPFPIKYEYILN</sequence>
<evidence type="ECO:0000313" key="3">
    <source>
        <dbReference type="Proteomes" id="UP000646211"/>
    </source>
</evidence>
<dbReference type="GO" id="GO:0016740">
    <property type="term" value="F:transferase activity"/>
    <property type="evidence" value="ECO:0007669"/>
    <property type="project" value="UniProtKB-KW"/>
</dbReference>
<dbReference type="InterPro" id="IPR007345">
    <property type="entry name" value="Polysacch_pyruvyl_Trfase"/>
</dbReference>
<reference evidence="2" key="1">
    <citation type="submission" date="2020-11" db="EMBL/GenBank/DDBJ databases">
        <title>Genome of Flavobacterium soyangense.</title>
        <authorList>
            <person name="Liu Q."/>
            <person name="Xin Y.-H."/>
        </authorList>
    </citation>
    <scope>NUCLEOTIDE SEQUENCE</scope>
    <source>
        <strain evidence="2">CGMCC 1.13493</strain>
    </source>
</reference>
<organism evidence="2 3">
    <name type="scientific">Flavobacterium soyangense</name>
    <dbReference type="NCBI Taxonomy" id="2023265"/>
    <lineage>
        <taxon>Bacteria</taxon>
        <taxon>Pseudomonadati</taxon>
        <taxon>Bacteroidota</taxon>
        <taxon>Flavobacteriia</taxon>
        <taxon>Flavobacteriales</taxon>
        <taxon>Flavobacteriaceae</taxon>
        <taxon>Flavobacterium</taxon>
    </lineage>
</organism>
<dbReference type="RefSeq" id="WP_194311444.1">
    <property type="nucleotide sequence ID" value="NZ_JADHEC010000010.1"/>
</dbReference>
<keyword evidence="2" id="KW-0808">Transferase</keyword>
<keyword evidence="3" id="KW-1185">Reference proteome</keyword>
<dbReference type="Pfam" id="PF04230">
    <property type="entry name" value="PS_pyruv_trans"/>
    <property type="match status" value="1"/>
</dbReference>
<comment type="caution">
    <text evidence="2">The sequence shown here is derived from an EMBL/GenBank/DDBJ whole genome shotgun (WGS) entry which is preliminary data.</text>
</comment>
<dbReference type="Proteomes" id="UP000646211">
    <property type="component" value="Unassembled WGS sequence"/>
</dbReference>
<name>A0A930U9X6_9FLAO</name>
<protein>
    <submittedName>
        <fullName evidence="2">Polysaccharide pyruvyl transferase family protein</fullName>
    </submittedName>
</protein>
<gene>
    <name evidence="2" type="ORF">IR213_06225</name>
</gene>